<evidence type="ECO:0000313" key="1">
    <source>
        <dbReference type="EMBL" id="QHT35602.1"/>
    </source>
</evidence>
<dbReference type="EMBL" id="MN739024">
    <property type="protein sequence ID" value="QHT35602.1"/>
    <property type="molecule type" value="Genomic_DNA"/>
</dbReference>
<sequence>MTSLLKFIHHKPVAAPTYFDLLPIDVLRHHLMPFLGWEDRIHLNQMFPPADRILPNKIPKSSIAEHQLVMTVPVLRAKLRKVEDIQHQRGHSKYIEVAAIIDVLETMASGPNMIACQYSSSMRRAAEEKCRVFIQPAELKKIPRIAQRKQMEAVVAKLSAKLAQYPLLADLNVLGKKKWMRERVTQNETALFAAGDGAGGSYRRRQGDIYSVME</sequence>
<proteinExistence type="predicted"/>
<protein>
    <submittedName>
        <fullName evidence="1">Uncharacterized protein</fullName>
    </submittedName>
</protein>
<accession>A0A6C0F3B9</accession>
<name>A0A6C0F3B9_9ZZZZ</name>
<dbReference type="AlphaFoldDB" id="A0A6C0F3B9"/>
<organism evidence="1">
    <name type="scientific">viral metagenome</name>
    <dbReference type="NCBI Taxonomy" id="1070528"/>
    <lineage>
        <taxon>unclassified sequences</taxon>
        <taxon>metagenomes</taxon>
        <taxon>organismal metagenomes</taxon>
    </lineage>
</organism>
<reference evidence="1" key="1">
    <citation type="journal article" date="2020" name="Nature">
        <title>Giant virus diversity and host interactions through global metagenomics.</title>
        <authorList>
            <person name="Schulz F."/>
            <person name="Roux S."/>
            <person name="Paez-Espino D."/>
            <person name="Jungbluth S."/>
            <person name="Walsh D.A."/>
            <person name="Denef V.J."/>
            <person name="McMahon K.D."/>
            <person name="Konstantinidis K.T."/>
            <person name="Eloe-Fadrosh E.A."/>
            <person name="Kyrpides N.C."/>
            <person name="Woyke T."/>
        </authorList>
    </citation>
    <scope>NUCLEOTIDE SEQUENCE</scope>
    <source>
        <strain evidence="1">GVMAG-M-3300009180-45</strain>
    </source>
</reference>